<protein>
    <recommendedName>
        <fullName evidence="6">Mutator family transposase</fullName>
    </recommendedName>
</protein>
<keyword evidence="3 6" id="KW-0815">Transposition</keyword>
<dbReference type="Pfam" id="PF00872">
    <property type="entry name" value="Transposase_mut"/>
    <property type="match status" value="1"/>
</dbReference>
<proteinExistence type="inferred from homology"/>
<keyword evidence="6" id="KW-0814">Transposable element</keyword>
<comment type="function">
    <text evidence="1 6">Required for the transposition of the insertion element.</text>
</comment>
<reference evidence="7" key="1">
    <citation type="submission" date="2022-10" db="EMBL/GenBank/DDBJ databases">
        <title>The WGS of Solirubrobacter ginsenosidimutans DSM 21036.</title>
        <authorList>
            <person name="Jiang Z."/>
        </authorList>
    </citation>
    <scope>NUCLEOTIDE SEQUENCE</scope>
    <source>
        <strain evidence="7">DSM 21036</strain>
    </source>
</reference>
<dbReference type="PANTHER" id="PTHR33217:SF7">
    <property type="entry name" value="TRANSPOSASE FOR INSERTION SEQUENCE ELEMENT IS1081"/>
    <property type="match status" value="1"/>
</dbReference>
<sequence>AKVLGCAWQRCTVHFLRDCFGHARKDQHGLLGALIRPIFAADNLEQARDRLSEAVAHLDGRLGRIATMLEDAEPEILAFYAFPSSHWSKLRSTNPLERFNKEVGRRTDVVGIFPDDRSLIRLAGMVCIEQNDEWLVGRGYLSAESISLVLAGPAEHTQTEIKEDTPALQAA</sequence>
<evidence type="ECO:0000313" key="8">
    <source>
        <dbReference type="Proteomes" id="UP001149140"/>
    </source>
</evidence>
<feature type="non-terminal residue" evidence="7">
    <location>
        <position position="1"/>
    </location>
</feature>
<dbReference type="Proteomes" id="UP001149140">
    <property type="component" value="Unassembled WGS sequence"/>
</dbReference>
<dbReference type="RefSeq" id="WP_270046607.1">
    <property type="nucleotide sequence ID" value="NZ_JAPDOD010000101.1"/>
</dbReference>
<evidence type="ECO:0000256" key="6">
    <source>
        <dbReference type="RuleBase" id="RU365089"/>
    </source>
</evidence>
<dbReference type="EMBL" id="JAPDOD010000101">
    <property type="protein sequence ID" value="MDA0167337.1"/>
    <property type="molecule type" value="Genomic_DNA"/>
</dbReference>
<dbReference type="PANTHER" id="PTHR33217">
    <property type="entry name" value="TRANSPOSASE FOR INSERTION SEQUENCE ELEMENT IS1081"/>
    <property type="match status" value="1"/>
</dbReference>
<evidence type="ECO:0000256" key="4">
    <source>
        <dbReference type="ARBA" id="ARBA00023125"/>
    </source>
</evidence>
<keyword evidence="5 6" id="KW-0233">DNA recombination</keyword>
<gene>
    <name evidence="7" type="ORF">OM076_44165</name>
</gene>
<comment type="similarity">
    <text evidence="2 6">Belongs to the transposase mutator family.</text>
</comment>
<dbReference type="InterPro" id="IPR001207">
    <property type="entry name" value="Transposase_mutator"/>
</dbReference>
<evidence type="ECO:0000256" key="5">
    <source>
        <dbReference type="ARBA" id="ARBA00023172"/>
    </source>
</evidence>
<evidence type="ECO:0000256" key="2">
    <source>
        <dbReference type="ARBA" id="ARBA00010961"/>
    </source>
</evidence>
<comment type="caution">
    <text evidence="7">The sequence shown here is derived from an EMBL/GenBank/DDBJ whole genome shotgun (WGS) entry which is preliminary data.</text>
</comment>
<name>A0A9X3N312_9ACTN</name>
<dbReference type="GO" id="GO:0003677">
    <property type="term" value="F:DNA binding"/>
    <property type="evidence" value="ECO:0007669"/>
    <property type="project" value="UniProtKB-UniRule"/>
</dbReference>
<accession>A0A9X3N312</accession>
<dbReference type="AlphaFoldDB" id="A0A9X3N312"/>
<keyword evidence="4 6" id="KW-0238">DNA-binding</keyword>
<evidence type="ECO:0000313" key="7">
    <source>
        <dbReference type="EMBL" id="MDA0167337.1"/>
    </source>
</evidence>
<dbReference type="GO" id="GO:0004803">
    <property type="term" value="F:transposase activity"/>
    <property type="evidence" value="ECO:0007669"/>
    <property type="project" value="UniProtKB-UniRule"/>
</dbReference>
<evidence type="ECO:0000256" key="3">
    <source>
        <dbReference type="ARBA" id="ARBA00022578"/>
    </source>
</evidence>
<keyword evidence="8" id="KW-1185">Reference proteome</keyword>
<organism evidence="7 8">
    <name type="scientific">Solirubrobacter ginsenosidimutans</name>
    <dbReference type="NCBI Taxonomy" id="490573"/>
    <lineage>
        <taxon>Bacteria</taxon>
        <taxon>Bacillati</taxon>
        <taxon>Actinomycetota</taxon>
        <taxon>Thermoleophilia</taxon>
        <taxon>Solirubrobacterales</taxon>
        <taxon>Solirubrobacteraceae</taxon>
        <taxon>Solirubrobacter</taxon>
    </lineage>
</organism>
<evidence type="ECO:0000256" key="1">
    <source>
        <dbReference type="ARBA" id="ARBA00002190"/>
    </source>
</evidence>
<dbReference type="GO" id="GO:0006313">
    <property type="term" value="P:DNA transposition"/>
    <property type="evidence" value="ECO:0007669"/>
    <property type="project" value="UniProtKB-UniRule"/>
</dbReference>